<dbReference type="InterPro" id="IPR018711">
    <property type="entry name" value="NAGPA"/>
</dbReference>
<evidence type="ECO:0000313" key="2">
    <source>
        <dbReference type="EMBL" id="KKR11531.1"/>
    </source>
</evidence>
<feature type="domain" description="Phosphodiester glycosidase" evidence="1">
    <location>
        <begin position="81"/>
        <end position="232"/>
    </location>
</feature>
<proteinExistence type="predicted"/>
<gene>
    <name evidence="2" type="ORF">UT39_C0006G0037</name>
</gene>
<protein>
    <recommendedName>
        <fullName evidence="1">Phosphodiester glycosidase domain-containing protein</fullName>
    </recommendedName>
</protein>
<sequence>MKKMLLVLFLILTIGVIDLLKKDKTYERSVNETQEQGNTNTLDKYLIGDYVVVTRNVTDYKAKVIANFETQLTSSEIIGANQCQVLVNGGLFDEARKPLGLFYLDGKYLGKIKGSTFLNGVVSVDVTGKIDIQKISDSGLDKRKVLLMQAGPIFIYRSSYETPENLKNYGRRIILGKTRTNEVYVIAIFKYDDFGSGPQYTQVENILEALKSKRSIDLTDAVNLDGGNASVFIDDTFSIKESTIVGSFFCFLSN</sequence>
<name>A0A0G0NFC6_9BACT</name>
<organism evidence="2 3">
    <name type="scientific">Candidatus Woesebacteria bacterium GW2011_GWA1_39_21</name>
    <dbReference type="NCBI Taxonomy" id="1618550"/>
    <lineage>
        <taxon>Bacteria</taxon>
        <taxon>Candidatus Woeseibacteriota</taxon>
    </lineage>
</organism>
<dbReference type="AlphaFoldDB" id="A0A0G0NFC6"/>
<accession>A0A0G0NFC6</accession>
<comment type="caution">
    <text evidence="2">The sequence shown here is derived from an EMBL/GenBank/DDBJ whole genome shotgun (WGS) entry which is preliminary data.</text>
</comment>
<dbReference type="Proteomes" id="UP000034246">
    <property type="component" value="Unassembled WGS sequence"/>
</dbReference>
<dbReference type="Pfam" id="PF09992">
    <property type="entry name" value="NAGPA"/>
    <property type="match status" value="1"/>
</dbReference>
<reference evidence="2 3" key="1">
    <citation type="journal article" date="2015" name="Nature">
        <title>rRNA introns, odd ribosomes, and small enigmatic genomes across a large radiation of phyla.</title>
        <authorList>
            <person name="Brown C.T."/>
            <person name="Hug L.A."/>
            <person name="Thomas B.C."/>
            <person name="Sharon I."/>
            <person name="Castelle C.J."/>
            <person name="Singh A."/>
            <person name="Wilkins M.J."/>
            <person name="Williams K.H."/>
            <person name="Banfield J.F."/>
        </authorList>
    </citation>
    <scope>NUCLEOTIDE SEQUENCE [LARGE SCALE GENOMIC DNA]</scope>
</reference>
<evidence type="ECO:0000259" key="1">
    <source>
        <dbReference type="Pfam" id="PF09992"/>
    </source>
</evidence>
<dbReference type="EMBL" id="LBWP01000006">
    <property type="protein sequence ID" value="KKR11531.1"/>
    <property type="molecule type" value="Genomic_DNA"/>
</dbReference>
<evidence type="ECO:0000313" key="3">
    <source>
        <dbReference type="Proteomes" id="UP000034246"/>
    </source>
</evidence>